<dbReference type="SUPFAM" id="SSF56784">
    <property type="entry name" value="HAD-like"/>
    <property type="match status" value="1"/>
</dbReference>
<dbReference type="NCBIfam" id="TIGR01681">
    <property type="entry name" value="HAD-SF-IIIC"/>
    <property type="match status" value="1"/>
</dbReference>
<dbReference type="Gene3D" id="3.40.50.1000">
    <property type="entry name" value="HAD superfamily/HAD-like"/>
    <property type="match status" value="1"/>
</dbReference>
<gene>
    <name evidence="2" type="ORF">Vbra_1071</name>
</gene>
<dbReference type="STRING" id="1169540.A0A0G4FFD4"/>
<dbReference type="PANTHER" id="PTHR17901:SF14">
    <property type="entry name" value="MAGNESIUM-DEPENDENT PHOSPHATASE 1"/>
    <property type="match status" value="1"/>
</dbReference>
<dbReference type="PANTHER" id="PTHR17901">
    <property type="entry name" value="MAGNESIUM-DEPENDENT PHOSPHATASE 1 MDP1"/>
    <property type="match status" value="1"/>
</dbReference>
<dbReference type="Proteomes" id="UP000041254">
    <property type="component" value="Unassembled WGS sequence"/>
</dbReference>
<evidence type="ECO:0000313" key="3">
    <source>
        <dbReference type="Proteomes" id="UP000041254"/>
    </source>
</evidence>
<dbReference type="PhylomeDB" id="A0A0G4FFD4"/>
<dbReference type="GO" id="GO:0003993">
    <property type="term" value="F:acid phosphatase activity"/>
    <property type="evidence" value="ECO:0007669"/>
    <property type="project" value="TreeGrafter"/>
</dbReference>
<keyword evidence="3" id="KW-1185">Reference proteome</keyword>
<protein>
    <recommendedName>
        <fullName evidence="4">Magnesium-dependent phosphatase-1</fullName>
    </recommendedName>
</protein>
<reference evidence="2 3" key="1">
    <citation type="submission" date="2014-11" db="EMBL/GenBank/DDBJ databases">
        <authorList>
            <person name="Zhu J."/>
            <person name="Qi W."/>
            <person name="Song R."/>
        </authorList>
    </citation>
    <scope>NUCLEOTIDE SEQUENCE [LARGE SCALE GENOMIC DNA]</scope>
</reference>
<dbReference type="InterPro" id="IPR010036">
    <property type="entry name" value="MDP_1_eu_arc"/>
</dbReference>
<organism evidence="2 3">
    <name type="scientific">Vitrella brassicaformis (strain CCMP3155)</name>
    <dbReference type="NCBI Taxonomy" id="1169540"/>
    <lineage>
        <taxon>Eukaryota</taxon>
        <taxon>Sar</taxon>
        <taxon>Alveolata</taxon>
        <taxon>Colpodellida</taxon>
        <taxon>Vitrellaceae</taxon>
        <taxon>Vitrella</taxon>
    </lineage>
</organism>
<accession>A0A0G4FFD4</accession>
<dbReference type="InterPro" id="IPR010033">
    <property type="entry name" value="HAD_SF_ppase_IIIC"/>
</dbReference>
<dbReference type="InterPro" id="IPR036412">
    <property type="entry name" value="HAD-like_sf"/>
</dbReference>
<evidence type="ECO:0008006" key="4">
    <source>
        <dbReference type="Google" id="ProtNLM"/>
    </source>
</evidence>
<dbReference type="InParanoid" id="A0A0G4FFD4"/>
<dbReference type="OrthoDB" id="2865258at2759"/>
<proteinExistence type="predicted"/>
<evidence type="ECO:0000256" key="1">
    <source>
        <dbReference type="SAM" id="MobiDB-lite"/>
    </source>
</evidence>
<dbReference type="Pfam" id="PF12689">
    <property type="entry name" value="Acid_PPase"/>
    <property type="match status" value="1"/>
</dbReference>
<evidence type="ECO:0000313" key="2">
    <source>
        <dbReference type="EMBL" id="CEM11570.1"/>
    </source>
</evidence>
<dbReference type="AlphaFoldDB" id="A0A0G4FFD4"/>
<feature type="region of interest" description="Disordered" evidence="1">
    <location>
        <begin position="196"/>
        <end position="251"/>
    </location>
</feature>
<dbReference type="NCBIfam" id="TIGR01685">
    <property type="entry name" value="MDP-1"/>
    <property type="match status" value="1"/>
</dbReference>
<sequence length="251" mass="27327">MASSAADAPQPHEATSSADADVERVQALMTAAGIRVVVCDIDSTLWDGNAHLMQGTITRQSDLMIKDSRGRELVMFAETVRVLRVCQSVGFRLGVSSHCTKRNVGQRVMDTFGLTPFFEAKLVNIDYREPKTTHISRIMKEAKVKSHEVLFFDDIQQNVNGAVKKLGIHGCHVPEGISMDKLLEALRNAGKRRQQSDSFKSFFTKAPDPNAGEEAQQLKRRKVGGDKAAGASESPVVVDGEGDESDKGKGG</sequence>
<dbReference type="InterPro" id="IPR023214">
    <property type="entry name" value="HAD_sf"/>
</dbReference>
<dbReference type="VEuPathDB" id="CryptoDB:Vbra_1071"/>
<name>A0A0G4FFD4_VITBC</name>
<feature type="region of interest" description="Disordered" evidence="1">
    <location>
        <begin position="1"/>
        <end position="20"/>
    </location>
</feature>
<dbReference type="EMBL" id="CDMY01000419">
    <property type="protein sequence ID" value="CEM11570.1"/>
    <property type="molecule type" value="Genomic_DNA"/>
</dbReference>